<dbReference type="AlphaFoldDB" id="A0A377IZT9"/>
<dbReference type="OrthoDB" id="1148709at2"/>
<accession>A0A377IZT9</accession>
<dbReference type="Gene3D" id="3.30.470.10">
    <property type="match status" value="1"/>
</dbReference>
<sequence length="189" mass="22329">MFPLFETLAVKDGQILNIEYHQARYERSLHAYYAHQRIQIFDLAQMLQIPSACHQGLFRCRLDYNHQLVQAAYYPYQQRHLRRFKPIICNDIDYHLKYSNREQLNVLFAQRGEYDEIMIIKGGKITDCSIGNLIFKKENQWFTPDSPLLAGTQREKLLAEGKIIECPIRIEELPQFSEVRLINALNPLE</sequence>
<gene>
    <name evidence="1" type="ORF">NCTC13335_01378</name>
</gene>
<dbReference type="Proteomes" id="UP000255264">
    <property type="component" value="Unassembled WGS sequence"/>
</dbReference>
<organism evidence="1 2">
    <name type="scientific">Haemophilus pittmaniae</name>
    <dbReference type="NCBI Taxonomy" id="249188"/>
    <lineage>
        <taxon>Bacteria</taxon>
        <taxon>Pseudomonadati</taxon>
        <taxon>Pseudomonadota</taxon>
        <taxon>Gammaproteobacteria</taxon>
        <taxon>Pasteurellales</taxon>
        <taxon>Pasteurellaceae</taxon>
        <taxon>Haemophilus</taxon>
    </lineage>
</organism>
<name>A0A377IZT9_9PAST</name>
<evidence type="ECO:0000313" key="1">
    <source>
        <dbReference type="EMBL" id="STO93498.1"/>
    </source>
</evidence>
<keyword evidence="1" id="KW-0456">Lyase</keyword>
<dbReference type="InterPro" id="IPR043131">
    <property type="entry name" value="BCAT-like_N"/>
</dbReference>
<dbReference type="SUPFAM" id="SSF56752">
    <property type="entry name" value="D-aminoacid aminotransferase-like PLP-dependent enzymes"/>
    <property type="match status" value="1"/>
</dbReference>
<keyword evidence="1" id="KW-0032">Aminotransferase</keyword>
<dbReference type="GO" id="GO:0008483">
    <property type="term" value="F:transaminase activity"/>
    <property type="evidence" value="ECO:0007669"/>
    <property type="project" value="UniProtKB-KW"/>
</dbReference>
<dbReference type="Gene3D" id="3.20.10.10">
    <property type="entry name" value="D-amino Acid Aminotransferase, subunit A, domain 2"/>
    <property type="match status" value="1"/>
</dbReference>
<dbReference type="InterPro" id="IPR001544">
    <property type="entry name" value="Aminotrans_IV"/>
</dbReference>
<dbReference type="EMBL" id="UGHS01000004">
    <property type="protein sequence ID" value="STO93498.1"/>
    <property type="molecule type" value="Genomic_DNA"/>
</dbReference>
<dbReference type="InterPro" id="IPR036038">
    <property type="entry name" value="Aminotransferase-like"/>
</dbReference>
<evidence type="ECO:0000313" key="2">
    <source>
        <dbReference type="Proteomes" id="UP000255264"/>
    </source>
</evidence>
<keyword evidence="1" id="KW-0808">Transferase</keyword>
<protein>
    <submittedName>
        <fullName evidence="1">Aminotransferase class IV</fullName>
        <ecNumber evidence="1">4.1.3.38</ecNumber>
    </submittedName>
</protein>
<keyword evidence="2" id="KW-1185">Reference proteome</keyword>
<dbReference type="RefSeq" id="WP_115003211.1">
    <property type="nucleotide sequence ID" value="NZ_UGHS01000004.1"/>
</dbReference>
<proteinExistence type="predicted"/>
<dbReference type="Pfam" id="PF01063">
    <property type="entry name" value="Aminotran_4"/>
    <property type="match status" value="1"/>
</dbReference>
<dbReference type="GO" id="GO:0008696">
    <property type="term" value="F:4-amino-4-deoxychorismate lyase activity"/>
    <property type="evidence" value="ECO:0007669"/>
    <property type="project" value="UniProtKB-EC"/>
</dbReference>
<reference evidence="1 2" key="1">
    <citation type="submission" date="2018-06" db="EMBL/GenBank/DDBJ databases">
        <authorList>
            <consortium name="Pathogen Informatics"/>
            <person name="Doyle S."/>
        </authorList>
    </citation>
    <scope>NUCLEOTIDE SEQUENCE [LARGE SCALE GENOMIC DNA]</scope>
    <source>
        <strain evidence="1 2">NCTC13335</strain>
    </source>
</reference>
<dbReference type="EC" id="4.1.3.38" evidence="1"/>
<dbReference type="InterPro" id="IPR043132">
    <property type="entry name" value="BCAT-like_C"/>
</dbReference>